<dbReference type="InterPro" id="IPR000183">
    <property type="entry name" value="Orn/DAP/Arg_de-COase"/>
</dbReference>
<dbReference type="InterPro" id="IPR009006">
    <property type="entry name" value="Ala_racemase/Decarboxylase_C"/>
</dbReference>
<organism evidence="13 14">
    <name type="scientific">Clydaea vesicula</name>
    <dbReference type="NCBI Taxonomy" id="447962"/>
    <lineage>
        <taxon>Eukaryota</taxon>
        <taxon>Fungi</taxon>
        <taxon>Fungi incertae sedis</taxon>
        <taxon>Chytridiomycota</taxon>
        <taxon>Chytridiomycota incertae sedis</taxon>
        <taxon>Chytridiomycetes</taxon>
        <taxon>Lobulomycetales</taxon>
        <taxon>Lobulomycetaceae</taxon>
        <taxon>Clydaea</taxon>
    </lineage>
</organism>
<dbReference type="Pfam" id="PF00278">
    <property type="entry name" value="Orn_DAP_Arg_deC"/>
    <property type="match status" value="1"/>
</dbReference>
<dbReference type="PANTHER" id="PTHR11482">
    <property type="entry name" value="ARGININE/DIAMINOPIMELATE/ORNITHINE DECARBOXYLASE"/>
    <property type="match status" value="1"/>
</dbReference>
<evidence type="ECO:0000256" key="6">
    <source>
        <dbReference type="ARBA" id="ARBA00034138"/>
    </source>
</evidence>
<keyword evidence="4" id="KW-0456">Lyase</keyword>
<evidence type="ECO:0000259" key="12">
    <source>
        <dbReference type="Pfam" id="PF02784"/>
    </source>
</evidence>
<dbReference type="SUPFAM" id="SSF50621">
    <property type="entry name" value="Alanine racemase C-terminal domain-like"/>
    <property type="match status" value="1"/>
</dbReference>
<evidence type="ECO:0000313" key="14">
    <source>
        <dbReference type="Proteomes" id="UP001211065"/>
    </source>
</evidence>
<comment type="catalytic activity">
    <reaction evidence="8">
        <text>L-ornithine + H(+) = putrescine + CO2</text>
        <dbReference type="Rhea" id="RHEA:22964"/>
        <dbReference type="ChEBI" id="CHEBI:15378"/>
        <dbReference type="ChEBI" id="CHEBI:16526"/>
        <dbReference type="ChEBI" id="CHEBI:46911"/>
        <dbReference type="ChEBI" id="CHEBI:326268"/>
        <dbReference type="EC" id="4.1.1.17"/>
    </reaction>
</comment>
<dbReference type="EMBL" id="JADGJW010000008">
    <property type="protein sequence ID" value="KAJ3227966.1"/>
    <property type="molecule type" value="Genomic_DNA"/>
</dbReference>
<evidence type="ECO:0000256" key="8">
    <source>
        <dbReference type="ARBA" id="ARBA00049127"/>
    </source>
</evidence>
<dbReference type="PANTHER" id="PTHR11482:SF6">
    <property type="entry name" value="ORNITHINE DECARBOXYLASE 1-RELATED"/>
    <property type="match status" value="1"/>
</dbReference>
<name>A0AAD5U7X4_9FUNG</name>
<protein>
    <recommendedName>
        <fullName evidence="6">ornithine decarboxylase</fullName>
        <ecNumber evidence="6">4.1.1.17</ecNumber>
    </recommendedName>
</protein>
<evidence type="ECO:0000256" key="5">
    <source>
        <dbReference type="ARBA" id="ARBA00034115"/>
    </source>
</evidence>
<dbReference type="Gene3D" id="3.20.20.10">
    <property type="entry name" value="Alanine racemase"/>
    <property type="match status" value="1"/>
</dbReference>
<dbReference type="GO" id="GO:0005737">
    <property type="term" value="C:cytoplasm"/>
    <property type="evidence" value="ECO:0007669"/>
    <property type="project" value="TreeGrafter"/>
</dbReference>
<dbReference type="CDD" id="cd00622">
    <property type="entry name" value="PLPDE_III_ODC"/>
    <property type="match status" value="1"/>
</dbReference>
<dbReference type="InterPro" id="IPR002433">
    <property type="entry name" value="Orn_de-COase"/>
</dbReference>
<dbReference type="InterPro" id="IPR022643">
    <property type="entry name" value="De-COase2_C"/>
</dbReference>
<dbReference type="EC" id="4.1.1.17" evidence="6"/>
<dbReference type="AlphaFoldDB" id="A0AAD5U7X4"/>
<evidence type="ECO:0000256" key="7">
    <source>
        <dbReference type="ARBA" id="ARBA00046672"/>
    </source>
</evidence>
<dbReference type="Gene3D" id="2.40.37.10">
    <property type="entry name" value="Lyase, Ornithine Decarboxylase, Chain A, domain 1"/>
    <property type="match status" value="1"/>
</dbReference>
<evidence type="ECO:0000259" key="11">
    <source>
        <dbReference type="Pfam" id="PF00278"/>
    </source>
</evidence>
<evidence type="ECO:0000256" key="10">
    <source>
        <dbReference type="RuleBase" id="RU003737"/>
    </source>
</evidence>
<comment type="subunit">
    <text evidence="7">Homodimer. Only the dimer is catalytically active, as the active sites are constructed of residues from both monomers.</text>
</comment>
<comment type="caution">
    <text evidence="13">The sequence shown here is derived from an EMBL/GenBank/DDBJ whole genome shotgun (WGS) entry which is preliminary data.</text>
</comment>
<evidence type="ECO:0000256" key="9">
    <source>
        <dbReference type="PIRSR" id="PIRSR600183-50"/>
    </source>
</evidence>
<dbReference type="PRINTS" id="PR01179">
    <property type="entry name" value="ODADCRBXLASE"/>
</dbReference>
<proteinExistence type="inferred from homology"/>
<evidence type="ECO:0000256" key="2">
    <source>
        <dbReference type="ARBA" id="ARBA00008872"/>
    </source>
</evidence>
<comment type="cofactor">
    <cofactor evidence="1 9">
        <name>pyridoxal 5'-phosphate</name>
        <dbReference type="ChEBI" id="CHEBI:597326"/>
    </cofactor>
</comment>
<comment type="similarity">
    <text evidence="2 10">Belongs to the Orn/Lys/Arg decarboxylase class-II family.</text>
</comment>
<dbReference type="PRINTS" id="PR01182">
    <property type="entry name" value="ORNDCRBXLASE"/>
</dbReference>
<feature type="active site" description="Proton donor" evidence="9">
    <location>
        <position position="394"/>
    </location>
</feature>
<dbReference type="GO" id="GO:0033387">
    <property type="term" value="P:putrescine biosynthetic process from arginine, via ornithine"/>
    <property type="evidence" value="ECO:0007669"/>
    <property type="project" value="TreeGrafter"/>
</dbReference>
<dbReference type="GO" id="GO:0004586">
    <property type="term" value="F:ornithine decarboxylase activity"/>
    <property type="evidence" value="ECO:0007669"/>
    <property type="project" value="UniProtKB-EC"/>
</dbReference>
<dbReference type="InterPro" id="IPR029066">
    <property type="entry name" value="PLP-binding_barrel"/>
</dbReference>
<dbReference type="InterPro" id="IPR022644">
    <property type="entry name" value="De-COase2_N"/>
</dbReference>
<sequence>MKFSNNDIKLTQNKQLLPNFVNKSFSNNSATKIINVSNSPVSSILHDTLAGMNSDDESDAFYVCDLAQVELQFHRFKKLLPRVIPFFAMKCNPDENVIKTLINLGAGFDCASKNELQTILNLGVSPSSIIYANPCKQASHVRYAAKNEVSLMTFDNADELHKIKAIFPTAKLVLRILADDSRSLCKFGVKFGASLSDVSMLLQVAKSLELDVVGISFHVGSGCYDASAFSDAVLLAKEAFDIGEKLGFNFELLDGNFQNLIDKLILLVGGGFPGYGAEGVSFEQIALKLGPVIDACFPPHVKIIAEPGRYFVSNAFTLAVNICSRRKIKVSDCDATKEFRYYINDGMYGSFNCITFDHYKPIPKILKAKKNFYYQKNEKLLEELYSSSIWGPTCDSMDVIATNYLLPELEIGDWLYFDSMGAYTSAAGSVFNGFMKPRIFYTNTLH</sequence>
<evidence type="ECO:0000256" key="3">
    <source>
        <dbReference type="ARBA" id="ARBA00022898"/>
    </source>
</evidence>
<dbReference type="PROSITE" id="PS00878">
    <property type="entry name" value="ODR_DC_2_1"/>
    <property type="match status" value="1"/>
</dbReference>
<gene>
    <name evidence="13" type="ORF">HK099_007835</name>
</gene>
<evidence type="ECO:0000256" key="4">
    <source>
        <dbReference type="ARBA" id="ARBA00023239"/>
    </source>
</evidence>
<dbReference type="Pfam" id="PF02784">
    <property type="entry name" value="Orn_Arg_deC_N"/>
    <property type="match status" value="1"/>
</dbReference>
<feature type="domain" description="Orn/DAP/Arg decarboxylase 2 N-terminal" evidence="12">
    <location>
        <begin position="66"/>
        <end position="313"/>
    </location>
</feature>
<dbReference type="FunFam" id="3.20.20.10:FF:000005">
    <property type="entry name" value="Ornithine decarboxylase"/>
    <property type="match status" value="1"/>
</dbReference>
<comment type="pathway">
    <text evidence="5">Amine and polyamine biosynthesis; putrescine biosynthesis via L-ornithine pathway; putrescine from L-ornithine: step 1/1.</text>
</comment>
<dbReference type="Proteomes" id="UP001211065">
    <property type="component" value="Unassembled WGS sequence"/>
</dbReference>
<keyword evidence="3 9" id="KW-0663">Pyridoxal phosphate</keyword>
<keyword evidence="14" id="KW-1185">Reference proteome</keyword>
<reference evidence="13" key="1">
    <citation type="submission" date="2020-05" db="EMBL/GenBank/DDBJ databases">
        <title>Phylogenomic resolution of chytrid fungi.</title>
        <authorList>
            <person name="Stajich J.E."/>
            <person name="Amses K."/>
            <person name="Simmons R."/>
            <person name="Seto K."/>
            <person name="Myers J."/>
            <person name="Bonds A."/>
            <person name="Quandt C.A."/>
            <person name="Barry K."/>
            <person name="Liu P."/>
            <person name="Grigoriev I."/>
            <person name="Longcore J.E."/>
            <person name="James T.Y."/>
        </authorList>
    </citation>
    <scope>NUCLEOTIDE SEQUENCE</scope>
    <source>
        <strain evidence="13">JEL0476</strain>
    </source>
</reference>
<feature type="modified residue" description="N6-(pyridoxal phosphate)lysine" evidence="9">
    <location>
        <position position="90"/>
    </location>
</feature>
<dbReference type="SUPFAM" id="SSF51419">
    <property type="entry name" value="PLP-binding barrel"/>
    <property type="match status" value="1"/>
</dbReference>
<evidence type="ECO:0000313" key="13">
    <source>
        <dbReference type="EMBL" id="KAJ3227966.1"/>
    </source>
</evidence>
<evidence type="ECO:0000256" key="1">
    <source>
        <dbReference type="ARBA" id="ARBA00001933"/>
    </source>
</evidence>
<feature type="domain" description="Orn/DAP/Arg decarboxylase 2 C-terminal" evidence="11">
    <location>
        <begin position="61"/>
        <end position="421"/>
    </location>
</feature>
<accession>A0AAD5U7X4</accession>
<dbReference type="InterPro" id="IPR022653">
    <property type="entry name" value="De-COase2_pyr-phos_BS"/>
</dbReference>